<dbReference type="PANTHER" id="PTHR12039:SF0">
    <property type="entry name" value="NICOTINAMIDE-NUCLEOTIDE ADENYLYLTRANSFERASE"/>
    <property type="match status" value="1"/>
</dbReference>
<evidence type="ECO:0000256" key="1">
    <source>
        <dbReference type="SAM" id="MobiDB-lite"/>
    </source>
</evidence>
<proteinExistence type="predicted"/>
<feature type="compositionally biased region" description="Low complexity" evidence="1">
    <location>
        <begin position="54"/>
        <end position="68"/>
    </location>
</feature>
<organism evidence="3 4">
    <name type="scientific">Beauveria asiatica</name>
    <dbReference type="NCBI Taxonomy" id="1069075"/>
    <lineage>
        <taxon>Eukaryota</taxon>
        <taxon>Fungi</taxon>
        <taxon>Dikarya</taxon>
        <taxon>Ascomycota</taxon>
        <taxon>Pezizomycotina</taxon>
        <taxon>Sordariomycetes</taxon>
        <taxon>Hypocreomycetidae</taxon>
        <taxon>Hypocreales</taxon>
        <taxon>Cordycipitaceae</taxon>
        <taxon>Beauveria</taxon>
    </lineage>
</organism>
<feature type="region of interest" description="Disordered" evidence="1">
    <location>
        <begin position="1"/>
        <end position="84"/>
    </location>
</feature>
<name>A0AAW0RYZ2_9HYPO</name>
<dbReference type="InterPro" id="IPR004821">
    <property type="entry name" value="Cyt_trans-like"/>
</dbReference>
<dbReference type="GO" id="GO:0000309">
    <property type="term" value="F:nicotinamide-nucleotide adenylyltransferase activity"/>
    <property type="evidence" value="ECO:0007669"/>
    <property type="project" value="TreeGrafter"/>
</dbReference>
<dbReference type="AlphaFoldDB" id="A0AAW0RYZ2"/>
<dbReference type="GO" id="GO:0009435">
    <property type="term" value="P:NAD+ biosynthetic process"/>
    <property type="evidence" value="ECO:0007669"/>
    <property type="project" value="TreeGrafter"/>
</dbReference>
<dbReference type="InterPro" id="IPR051182">
    <property type="entry name" value="Euk_NMN_adenylyltrnsfrase"/>
</dbReference>
<feature type="compositionally biased region" description="Basic and acidic residues" evidence="1">
    <location>
        <begin position="41"/>
        <end position="51"/>
    </location>
</feature>
<evidence type="ECO:0000313" key="3">
    <source>
        <dbReference type="EMBL" id="KAK8147079.1"/>
    </source>
</evidence>
<gene>
    <name evidence="3" type="ORF">G3M48_002204</name>
</gene>
<dbReference type="InterPro" id="IPR014729">
    <property type="entry name" value="Rossmann-like_a/b/a_fold"/>
</dbReference>
<protein>
    <recommendedName>
        <fullName evidence="2">Cytidyltransferase-like domain-containing protein</fullName>
    </recommendedName>
</protein>
<dbReference type="EMBL" id="JAAHCF010000171">
    <property type="protein sequence ID" value="KAK8147079.1"/>
    <property type="molecule type" value="Genomic_DNA"/>
</dbReference>
<sequence>MGSTLSLPPAAADAKRRAPPASALTPKPPPSPSSSPSSPQKDSDNGVEKSPNKQRAPPQQKQQQQHQLTPPPSPPPGTYTFPTGKLKRRLAQPGKTPLVLVACGSFSPITKLHVQMFELAARHVPRTDFEIVGNYLSPCSDAYNKSSLVPAHHRLQMCSLAVESLAADVDDWEATRVDDAGRPLYSRTADVLRHFDAAINDDDGLGGILSVDGTRRLRARIVLLIGADLALTMSNPKVWAPADIDVLLGGHYGAFVVERPHQCAVRDAVAPLSKYSDNIWVVDAFDNDVSSTKVRAQIQNREQSMDIPGAVFKYIKLHRLYLE</sequence>
<keyword evidence="4" id="KW-1185">Reference proteome</keyword>
<dbReference type="SUPFAM" id="SSF52374">
    <property type="entry name" value="Nucleotidylyl transferase"/>
    <property type="match status" value="1"/>
</dbReference>
<dbReference type="PANTHER" id="PTHR12039">
    <property type="entry name" value="NICOTINAMIDE MONONUCLEOTIDE ADENYLYLTRANSFERASE"/>
    <property type="match status" value="1"/>
</dbReference>
<evidence type="ECO:0000313" key="4">
    <source>
        <dbReference type="Proteomes" id="UP001397290"/>
    </source>
</evidence>
<dbReference type="Gene3D" id="3.40.50.620">
    <property type="entry name" value="HUPs"/>
    <property type="match status" value="1"/>
</dbReference>
<accession>A0AAW0RYZ2</accession>
<reference evidence="3 4" key="1">
    <citation type="submission" date="2020-02" db="EMBL/GenBank/DDBJ databases">
        <title>Comparative genomics of the hypocrealean fungal genus Beauvera.</title>
        <authorList>
            <person name="Showalter D.N."/>
            <person name="Bushley K.E."/>
            <person name="Rehner S.A."/>
        </authorList>
    </citation>
    <scope>NUCLEOTIDE SEQUENCE [LARGE SCALE GENOMIC DNA]</scope>
    <source>
        <strain evidence="3 4">ARSEF4384</strain>
    </source>
</reference>
<evidence type="ECO:0000259" key="2">
    <source>
        <dbReference type="Pfam" id="PF01467"/>
    </source>
</evidence>
<comment type="caution">
    <text evidence="3">The sequence shown here is derived from an EMBL/GenBank/DDBJ whole genome shotgun (WGS) entry which is preliminary data.</text>
</comment>
<dbReference type="Pfam" id="PF01467">
    <property type="entry name" value="CTP_transf_like"/>
    <property type="match status" value="1"/>
</dbReference>
<dbReference type="Proteomes" id="UP001397290">
    <property type="component" value="Unassembled WGS sequence"/>
</dbReference>
<feature type="domain" description="Cytidyltransferase-like" evidence="2">
    <location>
        <begin position="101"/>
        <end position="296"/>
    </location>
</feature>
<dbReference type="GO" id="GO:0004515">
    <property type="term" value="F:nicotinate-nucleotide adenylyltransferase activity"/>
    <property type="evidence" value="ECO:0007669"/>
    <property type="project" value="TreeGrafter"/>
</dbReference>